<comment type="subunit">
    <text evidence="10">Heterotrimer of RecB, RecC and RecD. All subunits contribute to DNA-binding.</text>
</comment>
<keyword evidence="7 10" id="KW-0067">ATP-binding</keyword>
<dbReference type="Proteomes" id="UP000306985">
    <property type="component" value="Unassembled WGS sequence"/>
</dbReference>
<dbReference type="GO" id="GO:0003678">
    <property type="term" value="F:DNA helicase activity"/>
    <property type="evidence" value="ECO:0007669"/>
    <property type="project" value="UniProtKB-UniRule"/>
</dbReference>
<feature type="compositionally biased region" description="Basic and acidic residues" evidence="11">
    <location>
        <begin position="129"/>
        <end position="140"/>
    </location>
</feature>
<evidence type="ECO:0000256" key="4">
    <source>
        <dbReference type="ARBA" id="ARBA00022801"/>
    </source>
</evidence>
<dbReference type="Gene3D" id="3.40.50.300">
    <property type="entry name" value="P-loop containing nucleotide triphosphate hydrolases"/>
    <property type="match status" value="2"/>
</dbReference>
<feature type="domain" description="RecC C-terminal" evidence="12">
    <location>
        <begin position="844"/>
        <end position="1069"/>
    </location>
</feature>
<dbReference type="Gene3D" id="1.10.10.990">
    <property type="match status" value="1"/>
</dbReference>
<evidence type="ECO:0000256" key="11">
    <source>
        <dbReference type="SAM" id="MobiDB-lite"/>
    </source>
</evidence>
<dbReference type="NCBIfam" id="TIGR01450">
    <property type="entry name" value="recC"/>
    <property type="match status" value="1"/>
</dbReference>
<dbReference type="RefSeq" id="WP_137447481.1">
    <property type="nucleotide sequence ID" value="NZ_SZZH01000001.1"/>
</dbReference>
<dbReference type="GO" id="GO:0009338">
    <property type="term" value="C:exodeoxyribonuclease V complex"/>
    <property type="evidence" value="ECO:0007669"/>
    <property type="project" value="InterPro"/>
</dbReference>
<proteinExistence type="inferred from homology"/>
<keyword evidence="5 10" id="KW-0347">Helicase</keyword>
<dbReference type="SUPFAM" id="SSF52980">
    <property type="entry name" value="Restriction endonuclease-like"/>
    <property type="match status" value="1"/>
</dbReference>
<dbReference type="OrthoDB" id="9762834at2"/>
<evidence type="ECO:0000256" key="1">
    <source>
        <dbReference type="ARBA" id="ARBA00022722"/>
    </source>
</evidence>
<keyword evidence="14" id="KW-1185">Reference proteome</keyword>
<gene>
    <name evidence="10 13" type="primary">recC</name>
    <name evidence="13" type="ORF">FDO65_00095</name>
</gene>
<dbReference type="Gene3D" id="1.10.10.160">
    <property type="match status" value="1"/>
</dbReference>
<evidence type="ECO:0000313" key="13">
    <source>
        <dbReference type="EMBL" id="TKV60178.1"/>
    </source>
</evidence>
<keyword evidence="3 10" id="KW-0227">DNA damage</keyword>
<dbReference type="HAMAP" id="MF_01486">
    <property type="entry name" value="RecC"/>
    <property type="match status" value="1"/>
</dbReference>
<dbReference type="PIRSF" id="PIRSF000980">
    <property type="entry name" value="RecC"/>
    <property type="match status" value="1"/>
</dbReference>
<evidence type="ECO:0000313" key="14">
    <source>
        <dbReference type="Proteomes" id="UP000306985"/>
    </source>
</evidence>
<dbReference type="InterPro" id="IPR041500">
    <property type="entry name" value="RecC_C"/>
</dbReference>
<evidence type="ECO:0000256" key="8">
    <source>
        <dbReference type="ARBA" id="ARBA00023125"/>
    </source>
</evidence>
<dbReference type="InterPro" id="IPR013986">
    <property type="entry name" value="DExx_box_DNA_helicase_dom_sf"/>
</dbReference>
<dbReference type="InterPro" id="IPR027417">
    <property type="entry name" value="P-loop_NTPase"/>
</dbReference>
<accession>A0A4U6QJC4</accession>
<keyword evidence="1 10" id="KW-0540">Nuclease</keyword>
<dbReference type="GO" id="GO:0003677">
    <property type="term" value="F:DNA binding"/>
    <property type="evidence" value="ECO:0007669"/>
    <property type="project" value="UniProtKB-UniRule"/>
</dbReference>
<keyword evidence="8 10" id="KW-0238">DNA-binding</keyword>
<dbReference type="Pfam" id="PF17946">
    <property type="entry name" value="RecC_C"/>
    <property type="match status" value="1"/>
</dbReference>
<dbReference type="SUPFAM" id="SSF52540">
    <property type="entry name" value="P-loop containing nucleoside triphosphate hydrolases"/>
    <property type="match status" value="2"/>
</dbReference>
<dbReference type="AlphaFoldDB" id="A0A4U6QJC4"/>
<name>A0A4U6QJC4_9ACTN</name>
<keyword evidence="6 10" id="KW-0269">Exonuclease</keyword>
<evidence type="ECO:0000256" key="3">
    <source>
        <dbReference type="ARBA" id="ARBA00022763"/>
    </source>
</evidence>
<evidence type="ECO:0000256" key="7">
    <source>
        <dbReference type="ARBA" id="ARBA00022840"/>
    </source>
</evidence>
<dbReference type="InterPro" id="IPR011335">
    <property type="entry name" value="Restrct_endonuc-II-like"/>
</dbReference>
<dbReference type="GO" id="GO:0005524">
    <property type="term" value="F:ATP binding"/>
    <property type="evidence" value="ECO:0007669"/>
    <property type="project" value="UniProtKB-UniRule"/>
</dbReference>
<keyword evidence="4 10" id="KW-0378">Hydrolase</keyword>
<dbReference type="GO" id="GO:0008854">
    <property type="term" value="F:exodeoxyribonuclease V activity"/>
    <property type="evidence" value="ECO:0007669"/>
    <property type="project" value="InterPro"/>
</dbReference>
<organism evidence="13 14">
    <name type="scientific">Nakamurella flava</name>
    <dbReference type="NCBI Taxonomy" id="2576308"/>
    <lineage>
        <taxon>Bacteria</taxon>
        <taxon>Bacillati</taxon>
        <taxon>Actinomycetota</taxon>
        <taxon>Actinomycetes</taxon>
        <taxon>Nakamurellales</taxon>
        <taxon>Nakamurellaceae</taxon>
        <taxon>Nakamurella</taxon>
    </lineage>
</organism>
<dbReference type="Gene3D" id="3.40.50.10930">
    <property type="match status" value="1"/>
</dbReference>
<dbReference type="GO" id="GO:0000724">
    <property type="term" value="P:double-strand break repair via homologous recombination"/>
    <property type="evidence" value="ECO:0007669"/>
    <property type="project" value="UniProtKB-UniRule"/>
</dbReference>
<dbReference type="EMBL" id="SZZH01000001">
    <property type="protein sequence ID" value="TKV60178.1"/>
    <property type="molecule type" value="Genomic_DNA"/>
</dbReference>
<dbReference type="InterPro" id="IPR006697">
    <property type="entry name" value="RecC"/>
</dbReference>
<evidence type="ECO:0000256" key="5">
    <source>
        <dbReference type="ARBA" id="ARBA00022806"/>
    </source>
</evidence>
<comment type="similarity">
    <text evidence="10">Belongs to the RecC family.</text>
</comment>
<sequence>MALCVHRAERSDTLVAALAEVMAVPLADPFAEEVVAVPARGVERWLTQRLAHRLGAGPGTDDGICAAVRFPSPARLLAEVVGRPEDDPWTPERLVWPLLSTLDASAGDPVLSPVTAHIGLDVAEGDAPATHRETPDDRAGREHRRGRRWATARRLAGLFAGYATARPTLIRAWCDGRDEDGLGQRLPDDLRWQPELWRRMRQLIDGPDPVERLGAASKRLADDPGSVDLPARVSLFGPTALPAAHRELLDALARDRDVHLWLPHPSPALWAGLGPLTRAGERAVGPRSRASDPSVVVVRNPLLASLGRDSREMHTVLQGHVDLDEHLTPPGAVRPAPDTLLARLQDRMRSDAATPDPRPLDPADRSVQVHACHGATREVDVLRDVLARAFADDETLDPGDVLVLCPDIETFAPLISAAFGLADVVESAADSGGVVSAAGHPAHQIRVRLADRSLRQTNPVLGVITRLLDLAGGRFTASEVLDLLSTAPLRQRFRLDEDDLEQIAAWVAESGVRWGVDADHRNAFRLGEFSQNTWRSGLDRLLVGVAMSEQDQQWLGLALPLDDVGSADIDRAGRLTEAVSRVAQVLDDWSRPRPLQEWVVSLGSAIDLLTAVPPSAGWQLAEVRRELATVVADAGERAAAVVLRLDDVRALLGRLLAGRPTRANFRTGTLTVCTMVPMRSVPHRMICLLGVDDGVFPRQSVRDGDDVTARAPVVGERDPRSEDRQLLLDAIMAAGEKLVITYAGADERTGAVRPPAVPLGELLDELDNTASGSVREQVLTRHPLQPFDLRTVIPGRLGVPGEPFTFDPAALAGARAARSPRRSAGRFLEAPLPPARWGPGSGGDVDLADLLDVTRSPVRAFLRRRLDLALPFDEAEPQDGVPVALDGLQAWTIGDRLLQGRLAGRDEQRLEQIEWRRGALPPGRLGQRMLGQLLAEVRPLADRTAPLRAPGRRSVDVVAPFAPGRAVRGTVDTLYGSTLVTVTYSRLGPAARLAAWARLLALTVSEPDGSWAAETIGRGTSGPRRATVPPLTPAEASGHLAQLIDVFDRAMSEPLPLPLKASAAYAERRRRGGSVSEAETAADLKWRTEKFPGEDADAAHVLVFGAHRPFSAVLAAPARPDEQWSDHGDVEPHRFGQLAVRLWGPLLDCESQGPL</sequence>
<keyword evidence="9 10" id="KW-0234">DNA repair</keyword>
<reference evidence="13 14" key="1">
    <citation type="submission" date="2019-05" db="EMBL/GenBank/DDBJ databases">
        <title>Nakamurella sp. N5BH11, whole genome shotgun sequence.</title>
        <authorList>
            <person name="Tuo L."/>
        </authorList>
    </citation>
    <scope>NUCLEOTIDE SEQUENCE [LARGE SCALE GENOMIC DNA]</scope>
    <source>
        <strain evidence="13 14">N5BH11</strain>
    </source>
</reference>
<dbReference type="PANTHER" id="PTHR30591">
    <property type="entry name" value="RECBCD ENZYME SUBUNIT RECC"/>
    <property type="match status" value="1"/>
</dbReference>
<comment type="miscellaneous">
    <text evidence="10">In the RecBCD complex, RecB has a slow 3'-5' helicase, an exonuclease activity and loads RecA onto ssDNA, RecD has a fast 5'-3' helicase activity, while RecC stimulates the ATPase and processivity of the RecB helicase and contributes to recognition of the Chi site.</text>
</comment>
<feature type="region of interest" description="Disordered" evidence="11">
    <location>
        <begin position="122"/>
        <end position="146"/>
    </location>
</feature>
<comment type="caution">
    <text evidence="13">The sequence shown here is derived from an EMBL/GenBank/DDBJ whole genome shotgun (WGS) entry which is preliminary data.</text>
</comment>
<evidence type="ECO:0000259" key="12">
    <source>
        <dbReference type="Pfam" id="PF17946"/>
    </source>
</evidence>
<protein>
    <recommendedName>
        <fullName evidence="10">RecBCD enzyme subunit RecC</fullName>
    </recommendedName>
    <alternativeName>
        <fullName evidence="10">Exonuclease V subunit RecC</fullName>
        <shortName evidence="10">ExoV subunit RecC</shortName>
    </alternativeName>
    <alternativeName>
        <fullName evidence="10">Helicase/nuclease RecBCD subunit RecC</fullName>
    </alternativeName>
</protein>
<evidence type="ECO:0000256" key="9">
    <source>
        <dbReference type="ARBA" id="ARBA00023204"/>
    </source>
</evidence>
<keyword evidence="2 10" id="KW-0547">Nucleotide-binding</keyword>
<evidence type="ECO:0000256" key="2">
    <source>
        <dbReference type="ARBA" id="ARBA00022741"/>
    </source>
</evidence>
<evidence type="ECO:0000256" key="6">
    <source>
        <dbReference type="ARBA" id="ARBA00022839"/>
    </source>
</evidence>
<evidence type="ECO:0000256" key="10">
    <source>
        <dbReference type="HAMAP-Rule" id="MF_01486"/>
    </source>
</evidence>
<dbReference type="PANTHER" id="PTHR30591:SF1">
    <property type="entry name" value="RECBCD ENZYME SUBUNIT RECC"/>
    <property type="match status" value="1"/>
</dbReference>
<dbReference type="Pfam" id="PF04257">
    <property type="entry name" value="Exonuc_V_gamma"/>
    <property type="match status" value="1"/>
</dbReference>
<comment type="function">
    <text evidence="10">A helicase/nuclease that prepares dsDNA breaks (DSB) for recombinational DNA repair. Binds to DSBs and unwinds DNA via a highly rapid and processive ATP-dependent bidirectional helicase activity. Unwinds dsDNA until it encounters a Chi (crossover hotspot instigator) sequence from the 3' direction. Cuts ssDNA a few nucleotides 3' to the Chi site. The properties and activities of the enzyme are changed at Chi. The Chi-altered holoenzyme produces a long 3'-ssDNA overhang and facilitates RecA-binding to the ssDNA for homologous DNA recombination and repair. Holoenzyme degrades any linearized DNA that is unable to undergo homologous recombination. In the holoenzyme this subunit recognizes the wild-type Chi sequence, and when added to isolated RecB increases its ATP-dependent helicase processivity.</text>
</comment>